<keyword evidence="1" id="KW-0812">Transmembrane</keyword>
<evidence type="ECO:0000313" key="2">
    <source>
        <dbReference type="EMBL" id="MQM27906.1"/>
    </source>
</evidence>
<gene>
    <name evidence="2" type="ORF">GFD30_20370</name>
</gene>
<dbReference type="EMBL" id="WIAO01000031">
    <property type="protein sequence ID" value="MQM27906.1"/>
    <property type="molecule type" value="Genomic_DNA"/>
</dbReference>
<feature type="transmembrane region" description="Helical" evidence="1">
    <location>
        <begin position="50"/>
        <end position="71"/>
    </location>
</feature>
<dbReference type="RefSeq" id="WP_153027027.1">
    <property type="nucleotide sequence ID" value="NZ_WIAO01000031.1"/>
</dbReference>
<keyword evidence="1" id="KW-0472">Membrane</keyword>
<evidence type="ECO:0000313" key="3">
    <source>
        <dbReference type="Proteomes" id="UP000477750"/>
    </source>
</evidence>
<organism evidence="2 3">
    <name type="scientific">Glycomyces albidus</name>
    <dbReference type="NCBI Taxonomy" id="2656774"/>
    <lineage>
        <taxon>Bacteria</taxon>
        <taxon>Bacillati</taxon>
        <taxon>Actinomycetota</taxon>
        <taxon>Actinomycetes</taxon>
        <taxon>Glycomycetales</taxon>
        <taxon>Glycomycetaceae</taxon>
        <taxon>Glycomyces</taxon>
    </lineage>
</organism>
<keyword evidence="1" id="KW-1133">Transmembrane helix</keyword>
<sequence length="74" mass="7636">MALSTCPKCGRTMEDDWCGYCWGLEAGTKFMIEQGEAEARAARRASSGGCAVLALASAAVPVAILVLLAAVPFA</sequence>
<protein>
    <submittedName>
        <fullName evidence="2">Uncharacterized protein</fullName>
    </submittedName>
</protein>
<keyword evidence="3" id="KW-1185">Reference proteome</keyword>
<dbReference type="Proteomes" id="UP000477750">
    <property type="component" value="Unassembled WGS sequence"/>
</dbReference>
<name>A0A6L5GE98_9ACTN</name>
<evidence type="ECO:0000256" key="1">
    <source>
        <dbReference type="SAM" id="Phobius"/>
    </source>
</evidence>
<comment type="caution">
    <text evidence="2">The sequence shown here is derived from an EMBL/GenBank/DDBJ whole genome shotgun (WGS) entry which is preliminary data.</text>
</comment>
<accession>A0A6L5GE98</accession>
<reference evidence="2 3" key="1">
    <citation type="submission" date="2019-10" db="EMBL/GenBank/DDBJ databases">
        <title>Glycomyces albidus sp. nov., a novel actinomycete isolated from rhizosphere soil of wheat (Triticum aestivum L.).</title>
        <authorList>
            <person name="Qian L."/>
        </authorList>
    </citation>
    <scope>NUCLEOTIDE SEQUENCE [LARGE SCALE GENOMIC DNA]</scope>
    <source>
        <strain evidence="2 3">NEAU-7082</strain>
    </source>
</reference>
<dbReference type="AlphaFoldDB" id="A0A6L5GE98"/>
<proteinExistence type="predicted"/>